<protein>
    <submittedName>
        <fullName evidence="2">Uncharacterized protein</fullName>
    </submittedName>
</protein>
<feature type="compositionally biased region" description="Polar residues" evidence="1">
    <location>
        <begin position="71"/>
        <end position="83"/>
    </location>
</feature>
<evidence type="ECO:0000256" key="1">
    <source>
        <dbReference type="SAM" id="MobiDB-lite"/>
    </source>
</evidence>
<evidence type="ECO:0000313" key="3">
    <source>
        <dbReference type="Proteomes" id="UP001177670"/>
    </source>
</evidence>
<evidence type="ECO:0000313" key="2">
    <source>
        <dbReference type="EMBL" id="KAK1128239.1"/>
    </source>
</evidence>
<gene>
    <name evidence="2" type="ORF">K0M31_002710</name>
</gene>
<feature type="region of interest" description="Disordered" evidence="1">
    <location>
        <begin position="1"/>
        <end position="23"/>
    </location>
</feature>
<accession>A0AA40G018</accession>
<keyword evidence="3" id="KW-1185">Reference proteome</keyword>
<organism evidence="2 3">
    <name type="scientific">Melipona bicolor</name>
    <dbReference type="NCBI Taxonomy" id="60889"/>
    <lineage>
        <taxon>Eukaryota</taxon>
        <taxon>Metazoa</taxon>
        <taxon>Ecdysozoa</taxon>
        <taxon>Arthropoda</taxon>
        <taxon>Hexapoda</taxon>
        <taxon>Insecta</taxon>
        <taxon>Pterygota</taxon>
        <taxon>Neoptera</taxon>
        <taxon>Endopterygota</taxon>
        <taxon>Hymenoptera</taxon>
        <taxon>Apocrita</taxon>
        <taxon>Aculeata</taxon>
        <taxon>Apoidea</taxon>
        <taxon>Anthophila</taxon>
        <taxon>Apidae</taxon>
        <taxon>Melipona</taxon>
    </lineage>
</organism>
<feature type="region of interest" description="Disordered" evidence="1">
    <location>
        <begin position="62"/>
        <end position="91"/>
    </location>
</feature>
<dbReference type="AlphaFoldDB" id="A0AA40G018"/>
<reference evidence="2" key="1">
    <citation type="submission" date="2021-10" db="EMBL/GenBank/DDBJ databases">
        <title>Melipona bicolor Genome sequencing and assembly.</title>
        <authorList>
            <person name="Araujo N.S."/>
            <person name="Arias M.C."/>
        </authorList>
    </citation>
    <scope>NUCLEOTIDE SEQUENCE</scope>
    <source>
        <strain evidence="2">USP_2M_L1-L4_2017</strain>
        <tissue evidence="2">Whole body</tissue>
    </source>
</reference>
<dbReference type="Proteomes" id="UP001177670">
    <property type="component" value="Unassembled WGS sequence"/>
</dbReference>
<name>A0AA40G018_9HYME</name>
<comment type="caution">
    <text evidence="2">The sequence shown here is derived from an EMBL/GenBank/DDBJ whole genome shotgun (WGS) entry which is preliminary data.</text>
</comment>
<dbReference type="EMBL" id="JAHYIQ010000010">
    <property type="protein sequence ID" value="KAK1128239.1"/>
    <property type="molecule type" value="Genomic_DNA"/>
</dbReference>
<proteinExistence type="predicted"/>
<sequence length="91" mass="10205">MIDEGPPKIPKTPRNIMTERRHPDHRYRWGKRRHDCTSINRISLSSRGAKCRVKASKLASERVGFPGLGSQGTSATESSVSRTGETEDRRA</sequence>